<sequence length="64" mass="7532">YGLKYLHLLELKQLYHSGLIFAAVLTYYLAYISHSARPAALGYIQVNCTRAKLFYFKCFFHSFF</sequence>
<keyword evidence="1" id="KW-0812">Transmembrane</keyword>
<evidence type="ECO:0000256" key="1">
    <source>
        <dbReference type="SAM" id="Phobius"/>
    </source>
</evidence>
<organism evidence="2">
    <name type="scientific">Solanum chacoense</name>
    <name type="common">Chaco potato</name>
    <dbReference type="NCBI Taxonomy" id="4108"/>
    <lineage>
        <taxon>Eukaryota</taxon>
        <taxon>Viridiplantae</taxon>
        <taxon>Streptophyta</taxon>
        <taxon>Embryophyta</taxon>
        <taxon>Tracheophyta</taxon>
        <taxon>Spermatophyta</taxon>
        <taxon>Magnoliopsida</taxon>
        <taxon>eudicotyledons</taxon>
        <taxon>Gunneridae</taxon>
        <taxon>Pentapetalae</taxon>
        <taxon>asterids</taxon>
        <taxon>lamiids</taxon>
        <taxon>Solanales</taxon>
        <taxon>Solanaceae</taxon>
        <taxon>Solanoideae</taxon>
        <taxon>Solaneae</taxon>
        <taxon>Solanum</taxon>
    </lineage>
</organism>
<keyword evidence="1" id="KW-0472">Membrane</keyword>
<feature type="transmembrane region" description="Helical" evidence="1">
    <location>
        <begin position="14"/>
        <end position="32"/>
    </location>
</feature>
<proteinExistence type="predicted"/>
<name>A0A0V0GEG1_SOLCH</name>
<reference evidence="2" key="1">
    <citation type="submission" date="2015-12" db="EMBL/GenBank/DDBJ databases">
        <title>Gene expression during late stages of embryo sac development: a critical building block for successful pollen-pistil interactions.</title>
        <authorList>
            <person name="Liu Y."/>
            <person name="Joly V."/>
            <person name="Sabar M."/>
            <person name="Matton D.P."/>
        </authorList>
    </citation>
    <scope>NUCLEOTIDE SEQUENCE</scope>
</reference>
<keyword evidence="1" id="KW-1133">Transmembrane helix</keyword>
<evidence type="ECO:0000313" key="2">
    <source>
        <dbReference type="EMBL" id="JAP06540.1"/>
    </source>
</evidence>
<feature type="non-terminal residue" evidence="2">
    <location>
        <position position="1"/>
    </location>
</feature>
<accession>A0A0V0GEG1</accession>
<protein>
    <submittedName>
        <fullName evidence="2">Putative ovule protein</fullName>
    </submittedName>
</protein>
<dbReference type="EMBL" id="GEDG01040971">
    <property type="protein sequence ID" value="JAP06540.1"/>
    <property type="molecule type" value="Transcribed_RNA"/>
</dbReference>
<dbReference type="AlphaFoldDB" id="A0A0V0GEG1"/>